<keyword evidence="1" id="KW-0812">Transmembrane</keyword>
<protein>
    <recommendedName>
        <fullName evidence="4">Pyridoxamine 5'-phosphate oxidase putative domain-containing protein</fullName>
    </recommendedName>
</protein>
<organism evidence="2 3">
    <name type="scientific">Clohesyomyces aquaticus</name>
    <dbReference type="NCBI Taxonomy" id="1231657"/>
    <lineage>
        <taxon>Eukaryota</taxon>
        <taxon>Fungi</taxon>
        <taxon>Dikarya</taxon>
        <taxon>Ascomycota</taxon>
        <taxon>Pezizomycotina</taxon>
        <taxon>Dothideomycetes</taxon>
        <taxon>Pleosporomycetidae</taxon>
        <taxon>Pleosporales</taxon>
        <taxon>Lindgomycetaceae</taxon>
        <taxon>Clohesyomyces</taxon>
    </lineage>
</organism>
<dbReference type="OrthoDB" id="539398at2759"/>
<evidence type="ECO:0008006" key="4">
    <source>
        <dbReference type="Google" id="ProtNLM"/>
    </source>
</evidence>
<dbReference type="EMBL" id="MCFA01000296">
    <property type="protein sequence ID" value="ORX94889.1"/>
    <property type="molecule type" value="Genomic_DNA"/>
</dbReference>
<proteinExistence type="predicted"/>
<gene>
    <name evidence="2" type="ORF">BCR34DRAFT_620043</name>
</gene>
<keyword evidence="1" id="KW-0472">Membrane</keyword>
<dbReference type="AlphaFoldDB" id="A0A1Y1YA36"/>
<comment type="caution">
    <text evidence="2">The sequence shown here is derived from an EMBL/GenBank/DDBJ whole genome shotgun (WGS) entry which is preliminary data.</text>
</comment>
<dbReference type="SUPFAM" id="SSF50475">
    <property type="entry name" value="FMN-binding split barrel"/>
    <property type="match status" value="1"/>
</dbReference>
<feature type="transmembrane region" description="Helical" evidence="1">
    <location>
        <begin position="226"/>
        <end position="248"/>
    </location>
</feature>
<dbReference type="PANTHER" id="PTHR39336:SF3">
    <property type="entry name" value="PYRIDOXAMINE PHOSPHATE OXIDASE"/>
    <property type="match status" value="1"/>
</dbReference>
<name>A0A1Y1YA36_9PLEO</name>
<evidence type="ECO:0000313" key="3">
    <source>
        <dbReference type="Proteomes" id="UP000193144"/>
    </source>
</evidence>
<keyword evidence="3" id="KW-1185">Reference proteome</keyword>
<dbReference type="Gene3D" id="2.30.110.10">
    <property type="entry name" value="Electron Transport, Fmn-binding Protein, Chain A"/>
    <property type="match status" value="1"/>
</dbReference>
<evidence type="ECO:0000313" key="2">
    <source>
        <dbReference type="EMBL" id="ORX94889.1"/>
    </source>
</evidence>
<keyword evidence="1" id="KW-1133">Transmembrane helix</keyword>
<dbReference type="Proteomes" id="UP000193144">
    <property type="component" value="Unassembled WGS sequence"/>
</dbReference>
<accession>A0A1Y1YA36</accession>
<reference evidence="2 3" key="1">
    <citation type="submission" date="2016-07" db="EMBL/GenBank/DDBJ databases">
        <title>Pervasive Adenine N6-methylation of Active Genes in Fungi.</title>
        <authorList>
            <consortium name="DOE Joint Genome Institute"/>
            <person name="Mondo S.J."/>
            <person name="Dannebaum R.O."/>
            <person name="Kuo R.C."/>
            <person name="Labutti K."/>
            <person name="Haridas S."/>
            <person name="Kuo A."/>
            <person name="Salamov A."/>
            <person name="Ahrendt S.R."/>
            <person name="Lipzen A."/>
            <person name="Sullivan W."/>
            <person name="Andreopoulos W.B."/>
            <person name="Clum A."/>
            <person name="Lindquist E."/>
            <person name="Daum C."/>
            <person name="Ramamoorthy G.K."/>
            <person name="Gryganskyi A."/>
            <person name="Culley D."/>
            <person name="Magnuson J.K."/>
            <person name="James T.Y."/>
            <person name="O'Malley M.A."/>
            <person name="Stajich J.E."/>
            <person name="Spatafora J.W."/>
            <person name="Visel A."/>
            <person name="Grigoriev I.V."/>
        </authorList>
    </citation>
    <scope>NUCLEOTIDE SEQUENCE [LARGE SCALE GENOMIC DNA]</scope>
    <source>
        <strain evidence="2 3">CBS 115471</strain>
    </source>
</reference>
<evidence type="ECO:0000256" key="1">
    <source>
        <dbReference type="SAM" id="Phobius"/>
    </source>
</evidence>
<dbReference type="STRING" id="1231657.A0A1Y1YA36"/>
<sequence length="263" mass="29382">MGVFYETLPPSLKPWILAQKMLWVGSAPLASDGHINISPKGGQHFGIVDERTFWFMDLTGSGIETTSHMHEPGNGRICVMFMAFEGPPRIVRIWGTGRVLENGTGEFEGWVGREKVKTIPGTRSIIIVDIHQVATSCGFSVPFYEFKGWRNTLNEFFEKKDKAYKNGKEEESMDRYWAYKSQLSIDGLPAMKRGFAYAQKHGVAPLKKMIGPYAPKAPRTLNTVSVMQLVMVGVLSFVIGVLMAVSLVQPEVIRRIQAKEGLL</sequence>
<dbReference type="InterPro" id="IPR012349">
    <property type="entry name" value="Split_barrel_FMN-bd"/>
</dbReference>
<dbReference type="PANTHER" id="PTHR39336">
    <property type="entry name" value="PYRIDOXAMINE PHOSPHATE OXIDASE FAMILY PROTEIN (AFU_ORTHOLOGUE AFUA_6G11440)"/>
    <property type="match status" value="1"/>
</dbReference>